<sequence>MKIIWALILAATIGTLSACNTVKGAGQDIQSAGEAIDNTATKVQKKM</sequence>
<keyword evidence="6 9" id="KW-0449">Lipoprotein</keyword>
<evidence type="ECO:0000256" key="3">
    <source>
        <dbReference type="ARBA" id="ARBA00022729"/>
    </source>
</evidence>
<evidence type="ECO:0000313" key="8">
    <source>
        <dbReference type="EMBL" id="TCV82953.1"/>
    </source>
</evidence>
<dbReference type="InterPro" id="IPR012556">
    <property type="entry name" value="Entericidin"/>
</dbReference>
<dbReference type="EMBL" id="SMCP01000017">
    <property type="protein sequence ID" value="TCV82953.1"/>
    <property type="molecule type" value="Genomic_DNA"/>
</dbReference>
<dbReference type="RefSeq" id="WP_132968172.1">
    <property type="nucleotide sequence ID" value="NZ_LEKL01000048.1"/>
</dbReference>
<evidence type="ECO:0000313" key="9">
    <source>
        <dbReference type="EMBL" id="TNG93764.1"/>
    </source>
</evidence>
<keyword evidence="5" id="KW-0564">Palmitate</keyword>
<dbReference type="GO" id="GO:0009636">
    <property type="term" value="P:response to toxic substance"/>
    <property type="evidence" value="ECO:0007669"/>
    <property type="project" value="InterPro"/>
</dbReference>
<keyword evidence="4" id="KW-0472">Membrane</keyword>
<comment type="caution">
    <text evidence="8">The sequence shown here is derived from an EMBL/GenBank/DDBJ whole genome shotgun (WGS) entry which is preliminary data.</text>
</comment>
<name>A0A4R3XZ31_9PAST</name>
<protein>
    <submittedName>
        <fullName evidence="9">Entericidin A/B family lipoprotein</fullName>
    </submittedName>
    <submittedName>
        <fullName evidence="8">Putative small secreted protein</fullName>
    </submittedName>
</protein>
<keyword evidence="2" id="KW-1003">Cell membrane</keyword>
<dbReference type="Proteomes" id="UP000294619">
    <property type="component" value="Unassembled WGS sequence"/>
</dbReference>
<feature type="chain" id="PRO_5021017224" evidence="7">
    <location>
        <begin position="19"/>
        <end position="47"/>
    </location>
</feature>
<feature type="signal peptide" evidence="7">
    <location>
        <begin position="1"/>
        <end position="18"/>
    </location>
</feature>
<dbReference type="Proteomes" id="UP000305526">
    <property type="component" value="Unassembled WGS sequence"/>
</dbReference>
<evidence type="ECO:0000256" key="4">
    <source>
        <dbReference type="ARBA" id="ARBA00023136"/>
    </source>
</evidence>
<reference evidence="9 11" key="2">
    <citation type="submission" date="2019-05" db="EMBL/GenBank/DDBJ databases">
        <title>Pasteurellaceae isolates from reptiles.</title>
        <authorList>
            <person name="Bojesen A.M."/>
            <person name="Lund E."/>
        </authorList>
    </citation>
    <scope>NUCLEOTIDE SEQUENCE [LARGE SCALE GENOMIC DNA]</scope>
    <source>
        <strain evidence="9 11">ELNT2x</strain>
    </source>
</reference>
<proteinExistence type="inferred from homology"/>
<accession>A0A4R3XZ31</accession>
<dbReference type="PROSITE" id="PS51257">
    <property type="entry name" value="PROKAR_LIPOPROTEIN"/>
    <property type="match status" value="1"/>
</dbReference>
<dbReference type="GO" id="GO:0016020">
    <property type="term" value="C:membrane"/>
    <property type="evidence" value="ECO:0007669"/>
    <property type="project" value="InterPro"/>
</dbReference>
<keyword evidence="3 7" id="KW-0732">Signal</keyword>
<comment type="similarity">
    <text evidence="1">Belongs to the EcnA/EcnB lipoprotein family.</text>
</comment>
<dbReference type="Pfam" id="PF08085">
    <property type="entry name" value="Entericidin"/>
    <property type="match status" value="1"/>
</dbReference>
<evidence type="ECO:0000313" key="10">
    <source>
        <dbReference type="Proteomes" id="UP000294619"/>
    </source>
</evidence>
<dbReference type="EMBL" id="VDGV01000001">
    <property type="protein sequence ID" value="TNG93764.1"/>
    <property type="molecule type" value="Genomic_DNA"/>
</dbReference>
<reference evidence="8 10" key="1">
    <citation type="submission" date="2019-03" db="EMBL/GenBank/DDBJ databases">
        <title>Genomic Encyclopedia of Type Strains, Phase IV (KMG-IV): sequencing the most valuable type-strain genomes for metagenomic binning, comparative biology and taxonomic classification.</title>
        <authorList>
            <person name="Goeker M."/>
        </authorList>
    </citation>
    <scope>NUCLEOTIDE SEQUENCE [LARGE SCALE GENOMIC DNA]</scope>
    <source>
        <strain evidence="8 10">DSM 28140</strain>
    </source>
</reference>
<evidence type="ECO:0000313" key="11">
    <source>
        <dbReference type="Proteomes" id="UP000305526"/>
    </source>
</evidence>
<evidence type="ECO:0000256" key="5">
    <source>
        <dbReference type="ARBA" id="ARBA00023139"/>
    </source>
</evidence>
<evidence type="ECO:0000256" key="6">
    <source>
        <dbReference type="ARBA" id="ARBA00023288"/>
    </source>
</evidence>
<organism evidence="8 10">
    <name type="scientific">Testudinibacter aquarius</name>
    <dbReference type="NCBI Taxonomy" id="1524974"/>
    <lineage>
        <taxon>Bacteria</taxon>
        <taxon>Pseudomonadati</taxon>
        <taxon>Pseudomonadota</taxon>
        <taxon>Gammaproteobacteria</taxon>
        <taxon>Pasteurellales</taxon>
        <taxon>Pasteurellaceae</taxon>
        <taxon>Testudinibacter</taxon>
    </lineage>
</organism>
<evidence type="ECO:0000256" key="7">
    <source>
        <dbReference type="SAM" id="SignalP"/>
    </source>
</evidence>
<gene>
    <name evidence="8" type="ORF">EDC16_1175</name>
    <name evidence="9" type="ORF">FHQ21_00025</name>
</gene>
<keyword evidence="11" id="KW-1185">Reference proteome</keyword>
<evidence type="ECO:0000256" key="1">
    <source>
        <dbReference type="ARBA" id="ARBA00010296"/>
    </source>
</evidence>
<dbReference type="AlphaFoldDB" id="A0A4R3XZ31"/>
<evidence type="ECO:0000256" key="2">
    <source>
        <dbReference type="ARBA" id="ARBA00022475"/>
    </source>
</evidence>